<organism evidence="2 3">
    <name type="scientific">Phyllosticta citribraziliensis</name>
    <dbReference type="NCBI Taxonomy" id="989973"/>
    <lineage>
        <taxon>Eukaryota</taxon>
        <taxon>Fungi</taxon>
        <taxon>Dikarya</taxon>
        <taxon>Ascomycota</taxon>
        <taxon>Pezizomycotina</taxon>
        <taxon>Dothideomycetes</taxon>
        <taxon>Dothideomycetes incertae sedis</taxon>
        <taxon>Botryosphaeriales</taxon>
        <taxon>Phyllostictaceae</taxon>
        <taxon>Phyllosticta</taxon>
    </lineage>
</organism>
<gene>
    <name evidence="2" type="ORF">J3D65DRAFT_622576</name>
</gene>
<evidence type="ECO:0000256" key="1">
    <source>
        <dbReference type="SAM" id="MobiDB-lite"/>
    </source>
</evidence>
<feature type="region of interest" description="Disordered" evidence="1">
    <location>
        <begin position="121"/>
        <end position="141"/>
    </location>
</feature>
<accession>A0ABR1LTW3</accession>
<comment type="caution">
    <text evidence="2">The sequence shown here is derived from an EMBL/GenBank/DDBJ whole genome shotgun (WGS) entry which is preliminary data.</text>
</comment>
<protein>
    <submittedName>
        <fullName evidence="2">Uncharacterized protein</fullName>
    </submittedName>
</protein>
<keyword evidence="3" id="KW-1185">Reference proteome</keyword>
<feature type="compositionally biased region" description="Polar residues" evidence="1">
    <location>
        <begin position="1"/>
        <end position="14"/>
    </location>
</feature>
<dbReference type="RefSeq" id="XP_066656300.1">
    <property type="nucleotide sequence ID" value="XM_066800085.1"/>
</dbReference>
<sequence length="273" mass="30127">MTQPCRQDSPMSTASPPPFPHPLPPFPRPAARSQTFLPPMPPTPACASIPWQQPTSRACWHGILPSASDQPPARPTPCYLIPGFDSRPDVRTGHRQASLGTPHTPLFFYDHLLDSKRRHLTRPSFSSRGSKRQGSGKTQDQLRPRAVYALVTVVAPNFTPLPSPLSLITSYGTQYLSPPPLVSSRLLRPRYPVVLARPSRSSPCLLSFSACFPCLHVRVAPPDPCHHASIHRPFGYSLSPREYHSSRTSPITHPSLLATRHSLVARSRLSRSA</sequence>
<feature type="region of interest" description="Disordered" evidence="1">
    <location>
        <begin position="1"/>
        <end position="48"/>
    </location>
</feature>
<evidence type="ECO:0000313" key="3">
    <source>
        <dbReference type="Proteomes" id="UP001360953"/>
    </source>
</evidence>
<feature type="compositionally biased region" description="Pro residues" evidence="1">
    <location>
        <begin position="15"/>
        <end position="28"/>
    </location>
</feature>
<feature type="compositionally biased region" description="Low complexity" evidence="1">
    <location>
        <begin position="124"/>
        <end position="137"/>
    </location>
</feature>
<name>A0ABR1LTW3_9PEZI</name>
<dbReference type="GeneID" id="92032991"/>
<dbReference type="EMBL" id="JBBPEH010000005">
    <property type="protein sequence ID" value="KAK7538613.1"/>
    <property type="molecule type" value="Genomic_DNA"/>
</dbReference>
<dbReference type="Proteomes" id="UP001360953">
    <property type="component" value="Unassembled WGS sequence"/>
</dbReference>
<proteinExistence type="predicted"/>
<reference evidence="2 3" key="1">
    <citation type="submission" date="2024-04" db="EMBL/GenBank/DDBJ databases">
        <title>Phyllosticta paracitricarpa is synonymous to the EU quarantine fungus P. citricarpa based on phylogenomic analyses.</title>
        <authorList>
            <consortium name="Lawrence Berkeley National Laboratory"/>
            <person name="Van ingen-buijs V.A."/>
            <person name="Van westerhoven A.C."/>
            <person name="Haridas S."/>
            <person name="Skiadas P."/>
            <person name="Martin F."/>
            <person name="Groenewald J.Z."/>
            <person name="Crous P.W."/>
            <person name="Seidl M.F."/>
        </authorList>
    </citation>
    <scope>NUCLEOTIDE SEQUENCE [LARGE SCALE GENOMIC DNA]</scope>
    <source>
        <strain evidence="2 3">CPC 17464</strain>
    </source>
</reference>
<evidence type="ECO:0000313" key="2">
    <source>
        <dbReference type="EMBL" id="KAK7538613.1"/>
    </source>
</evidence>